<dbReference type="AlphaFoldDB" id="A0A6G1LE45"/>
<proteinExistence type="predicted"/>
<feature type="compositionally biased region" description="Polar residues" evidence="1">
    <location>
        <begin position="192"/>
        <end position="205"/>
    </location>
</feature>
<feature type="compositionally biased region" description="Polar residues" evidence="1">
    <location>
        <begin position="38"/>
        <end position="50"/>
    </location>
</feature>
<protein>
    <submittedName>
        <fullName evidence="2">Uncharacterized protein</fullName>
    </submittedName>
</protein>
<reference evidence="2" key="1">
    <citation type="journal article" date="2020" name="Stud. Mycol.">
        <title>101 Dothideomycetes genomes: a test case for predicting lifestyles and emergence of pathogens.</title>
        <authorList>
            <person name="Haridas S."/>
            <person name="Albert R."/>
            <person name="Binder M."/>
            <person name="Bloem J."/>
            <person name="Labutti K."/>
            <person name="Salamov A."/>
            <person name="Andreopoulos B."/>
            <person name="Baker S."/>
            <person name="Barry K."/>
            <person name="Bills G."/>
            <person name="Bluhm B."/>
            <person name="Cannon C."/>
            <person name="Castanera R."/>
            <person name="Culley D."/>
            <person name="Daum C."/>
            <person name="Ezra D."/>
            <person name="Gonzalez J."/>
            <person name="Henrissat B."/>
            <person name="Kuo A."/>
            <person name="Liang C."/>
            <person name="Lipzen A."/>
            <person name="Lutzoni F."/>
            <person name="Magnuson J."/>
            <person name="Mondo S."/>
            <person name="Nolan M."/>
            <person name="Ohm R."/>
            <person name="Pangilinan J."/>
            <person name="Park H.-J."/>
            <person name="Ramirez L."/>
            <person name="Alfaro M."/>
            <person name="Sun H."/>
            <person name="Tritt A."/>
            <person name="Yoshinaga Y."/>
            <person name="Zwiers L.-H."/>
            <person name="Turgeon B."/>
            <person name="Goodwin S."/>
            <person name="Spatafora J."/>
            <person name="Crous P."/>
            <person name="Grigoriev I."/>
        </authorList>
    </citation>
    <scope>NUCLEOTIDE SEQUENCE</scope>
    <source>
        <strain evidence="2">CBS 116005</strain>
    </source>
</reference>
<organism evidence="2 3">
    <name type="scientific">Teratosphaeria nubilosa</name>
    <dbReference type="NCBI Taxonomy" id="161662"/>
    <lineage>
        <taxon>Eukaryota</taxon>
        <taxon>Fungi</taxon>
        <taxon>Dikarya</taxon>
        <taxon>Ascomycota</taxon>
        <taxon>Pezizomycotina</taxon>
        <taxon>Dothideomycetes</taxon>
        <taxon>Dothideomycetidae</taxon>
        <taxon>Mycosphaerellales</taxon>
        <taxon>Teratosphaeriaceae</taxon>
        <taxon>Teratosphaeria</taxon>
    </lineage>
</organism>
<evidence type="ECO:0000256" key="1">
    <source>
        <dbReference type="SAM" id="MobiDB-lite"/>
    </source>
</evidence>
<feature type="compositionally biased region" description="Basic and acidic residues" evidence="1">
    <location>
        <begin position="51"/>
        <end position="66"/>
    </location>
</feature>
<feature type="region of interest" description="Disordered" evidence="1">
    <location>
        <begin position="1"/>
        <end position="76"/>
    </location>
</feature>
<feature type="region of interest" description="Disordered" evidence="1">
    <location>
        <begin position="180"/>
        <end position="206"/>
    </location>
</feature>
<name>A0A6G1LE45_9PEZI</name>
<sequence length="368" mass="39449">MQKPAVDPDALGPPGWDALDLSSTVGCDAAGGEGNGATGSSSKSFSTERTYYTEDHGLADVEDQPRTRQATHAGAVNAHGLSVKSFNSYGPASQPPSHSLGQPVAVVEDDSYEKSAEHPVRMPNAVTSDWYSVQEQESMTSCTAAESQRTAAAQDQASMDRLVLENQSLRLMLATALKTGDSTKTTDARGSGQATSTVDATSTPDSMKRHLKAVASLVEAERNNRVHLVNIYDQELNRTRGKLAAAVFCIEDTRYVLGGFAKKMSQFGSAAFESTAAGSVDITLILKEEKAKRNALSSFIDERLEGLAERLGRPDTLCHRFATDVDKLNAAIKMQKQGCARKCVDLSEEIDLLATNAGGRKASLQSWR</sequence>
<dbReference type="OrthoDB" id="10371899at2759"/>
<evidence type="ECO:0000313" key="3">
    <source>
        <dbReference type="Proteomes" id="UP000799436"/>
    </source>
</evidence>
<gene>
    <name evidence="2" type="ORF">EJ03DRAFT_56588</name>
</gene>
<dbReference type="EMBL" id="ML995823">
    <property type="protein sequence ID" value="KAF2770849.1"/>
    <property type="molecule type" value="Genomic_DNA"/>
</dbReference>
<accession>A0A6G1LE45</accession>
<dbReference type="Proteomes" id="UP000799436">
    <property type="component" value="Unassembled WGS sequence"/>
</dbReference>
<keyword evidence="3" id="KW-1185">Reference proteome</keyword>
<evidence type="ECO:0000313" key="2">
    <source>
        <dbReference type="EMBL" id="KAF2770849.1"/>
    </source>
</evidence>